<feature type="domain" description="Glycosyl hydrolase family 81 C-terminal" evidence="11">
    <location>
        <begin position="367"/>
        <end position="716"/>
    </location>
</feature>
<reference evidence="12" key="1">
    <citation type="submission" date="2021-04" db="EMBL/GenBank/DDBJ databases">
        <authorList>
            <consortium name="Molecular Ecology Group"/>
        </authorList>
    </citation>
    <scope>NUCLEOTIDE SEQUENCE</scope>
</reference>
<feature type="non-terminal residue" evidence="12">
    <location>
        <position position="748"/>
    </location>
</feature>
<keyword evidence="8" id="KW-0624">Polysaccharide degradation</keyword>
<dbReference type="PROSITE" id="PS52008">
    <property type="entry name" value="GH81"/>
    <property type="match status" value="1"/>
</dbReference>
<evidence type="ECO:0000256" key="9">
    <source>
        <dbReference type="SAM" id="MobiDB-lite"/>
    </source>
</evidence>
<sequence>EMSYAVNYIGHYLVPWDWGNKPMVATCTGKREASRRAVSDITVSATCSSSLDLKVTVDMGPAETFPGIDHFQYAIEPASTWVQGYTPGMHTCTSATCQKDGNKAILSIKSPANEFKLAINVIGRLTLPRQSWLEKPYEGKCDGSVLRDGDTSTNPGTSNPPIQKPGGNNNNNNQPFNPTYTTSDISEASKKFVMELNEPGTDLPGQTRKFIVYFSSPVVARIDEAGSKVTFQPQGGGAYTGLAQIVYAGTSPRGDGSKVNFFDKYAGFYSYSPTLKYCASQSSNKVYVSYDWNTKDANGNAPGGNLLMVTMPHHALLLQKTHPEKLIDTPFFYKAFEGNDWLMEYDLLHTEIDPDPQGVAKVKANPSQLKDILAAIDRDAQKQNLDGNCAHTDSYNGGKDIGMVARLASLSRVFGTNHYQKLDESIKNCLEKWLRISDTLEDLWKFHYDTVWGGLFLRATTDAQVDWGTDYGFPYYNDHHFHLGYYIYAMAYYVKHNQAWGNAHKDRIYAVVRDVGNPSPKDPFFPVARQKDHFTGFSIASGLVPGIRQEESASEGINCYHGIAGLGDAFNDQNLKQTGQVLLAMEIHSVREYWQVRAHNRNHFPPVIQNYGVVGMVTESDFYAYTLNWPCWPNIFPQRHACLIGIQVIPITAVSKYWVDQEWAGSIRQSCEWANNPSSHPSYHLADMTDELKTPLGTGWQAFCHAAMAPLDAAHAAAAADFVRNLGPQDLVGGTGSASTLLFIYAST</sequence>
<name>A0A8S3YVS7_9EUPU</name>
<proteinExistence type="inferred from homology"/>
<evidence type="ECO:0000256" key="1">
    <source>
        <dbReference type="ARBA" id="ARBA00000382"/>
    </source>
</evidence>
<dbReference type="GO" id="GO:0000272">
    <property type="term" value="P:polysaccharide catabolic process"/>
    <property type="evidence" value="ECO:0007669"/>
    <property type="project" value="UniProtKB-KW"/>
</dbReference>
<dbReference type="GO" id="GO:0042973">
    <property type="term" value="F:glucan endo-1,3-beta-D-glucosidase activity"/>
    <property type="evidence" value="ECO:0007669"/>
    <property type="project" value="UniProtKB-EC"/>
</dbReference>
<evidence type="ECO:0000259" key="10">
    <source>
        <dbReference type="Pfam" id="PF03639"/>
    </source>
</evidence>
<keyword evidence="5" id="KW-0119">Carbohydrate metabolism</keyword>
<evidence type="ECO:0000313" key="13">
    <source>
        <dbReference type="Proteomes" id="UP000678393"/>
    </source>
</evidence>
<dbReference type="GO" id="GO:0071555">
    <property type="term" value="P:cell wall organization"/>
    <property type="evidence" value="ECO:0007669"/>
    <property type="project" value="UniProtKB-KW"/>
</dbReference>
<keyword evidence="7" id="KW-0961">Cell wall biogenesis/degradation</keyword>
<keyword evidence="6" id="KW-0326">Glycosidase</keyword>
<evidence type="ECO:0000256" key="6">
    <source>
        <dbReference type="ARBA" id="ARBA00023295"/>
    </source>
</evidence>
<evidence type="ECO:0000256" key="8">
    <source>
        <dbReference type="ARBA" id="ARBA00023326"/>
    </source>
</evidence>
<organism evidence="12 13">
    <name type="scientific">Candidula unifasciata</name>
    <dbReference type="NCBI Taxonomy" id="100452"/>
    <lineage>
        <taxon>Eukaryota</taxon>
        <taxon>Metazoa</taxon>
        <taxon>Spiralia</taxon>
        <taxon>Lophotrochozoa</taxon>
        <taxon>Mollusca</taxon>
        <taxon>Gastropoda</taxon>
        <taxon>Heterobranchia</taxon>
        <taxon>Euthyneura</taxon>
        <taxon>Panpulmonata</taxon>
        <taxon>Eupulmonata</taxon>
        <taxon>Stylommatophora</taxon>
        <taxon>Helicina</taxon>
        <taxon>Helicoidea</taxon>
        <taxon>Geomitridae</taxon>
        <taxon>Candidula</taxon>
    </lineage>
</organism>
<comment type="similarity">
    <text evidence="2">Belongs to the glycosyl hydrolase 81 family.</text>
</comment>
<keyword evidence="13" id="KW-1185">Reference proteome</keyword>
<feature type="compositionally biased region" description="Low complexity" evidence="9">
    <location>
        <begin position="159"/>
        <end position="178"/>
    </location>
</feature>
<dbReference type="Pfam" id="PF17652">
    <property type="entry name" value="Glyco_hydro81C"/>
    <property type="match status" value="1"/>
</dbReference>
<evidence type="ECO:0000256" key="2">
    <source>
        <dbReference type="ARBA" id="ARBA00010730"/>
    </source>
</evidence>
<dbReference type="AlphaFoldDB" id="A0A8S3YVS7"/>
<dbReference type="InterPro" id="IPR005200">
    <property type="entry name" value="Endo-beta-glucanase"/>
</dbReference>
<accession>A0A8S3YVS7</accession>
<evidence type="ECO:0000256" key="5">
    <source>
        <dbReference type="ARBA" id="ARBA00023277"/>
    </source>
</evidence>
<dbReference type="EMBL" id="CAJHNH020001034">
    <property type="protein sequence ID" value="CAG5121183.1"/>
    <property type="molecule type" value="Genomic_DNA"/>
</dbReference>
<dbReference type="InterPro" id="IPR040720">
    <property type="entry name" value="GH81_C"/>
</dbReference>
<evidence type="ECO:0000256" key="4">
    <source>
        <dbReference type="ARBA" id="ARBA00022801"/>
    </source>
</evidence>
<dbReference type="Pfam" id="PF03639">
    <property type="entry name" value="Glyco_hydro_81"/>
    <property type="match status" value="1"/>
</dbReference>
<dbReference type="GO" id="GO:0052861">
    <property type="term" value="F:endo-1,3(4)-beta-glucanase activity"/>
    <property type="evidence" value="ECO:0007669"/>
    <property type="project" value="InterPro"/>
</dbReference>
<dbReference type="PANTHER" id="PTHR31983:SF0">
    <property type="entry name" value="GLUCAN ENDO-1,3-BETA-D-GLUCOSIDASE 2"/>
    <property type="match status" value="1"/>
</dbReference>
<feature type="domain" description="Glycosyl hydrolase family 81 N-terminal" evidence="10">
    <location>
        <begin position="232"/>
        <end position="356"/>
    </location>
</feature>
<dbReference type="OrthoDB" id="4473401at2759"/>
<comment type="catalytic activity">
    <reaction evidence="1">
        <text>Hydrolysis of (1-&gt;3)-beta-D-glucosidic linkages in (1-&gt;3)-beta-D-glucans.</text>
        <dbReference type="EC" id="3.2.1.39"/>
    </reaction>
</comment>
<evidence type="ECO:0000256" key="3">
    <source>
        <dbReference type="ARBA" id="ARBA00012780"/>
    </source>
</evidence>
<dbReference type="InterPro" id="IPR040451">
    <property type="entry name" value="GH81_N"/>
</dbReference>
<gene>
    <name evidence="12" type="ORF">CUNI_LOCUS6741</name>
</gene>
<evidence type="ECO:0000259" key="11">
    <source>
        <dbReference type="Pfam" id="PF17652"/>
    </source>
</evidence>
<keyword evidence="4" id="KW-0378">Hydrolase</keyword>
<protein>
    <recommendedName>
        <fullName evidence="3">glucan endo-1,3-beta-D-glucosidase</fullName>
        <ecNumber evidence="3">3.2.1.39</ecNumber>
    </recommendedName>
</protein>
<dbReference type="EC" id="3.2.1.39" evidence="3"/>
<feature type="region of interest" description="Disordered" evidence="9">
    <location>
        <begin position="143"/>
        <end position="181"/>
    </location>
</feature>
<comment type="caution">
    <text evidence="12">The sequence shown here is derived from an EMBL/GenBank/DDBJ whole genome shotgun (WGS) entry which is preliminary data.</text>
</comment>
<dbReference type="Proteomes" id="UP000678393">
    <property type="component" value="Unassembled WGS sequence"/>
</dbReference>
<evidence type="ECO:0000313" key="12">
    <source>
        <dbReference type="EMBL" id="CAG5121183.1"/>
    </source>
</evidence>
<dbReference type="PANTHER" id="PTHR31983">
    <property type="entry name" value="ENDO-1,3(4)-BETA-GLUCANASE 1"/>
    <property type="match status" value="1"/>
</dbReference>
<evidence type="ECO:0000256" key="7">
    <source>
        <dbReference type="ARBA" id="ARBA00023316"/>
    </source>
</evidence>